<evidence type="ECO:0000259" key="4">
    <source>
        <dbReference type="Pfam" id="PF00496"/>
    </source>
</evidence>
<dbReference type="Gene3D" id="3.90.76.10">
    <property type="entry name" value="Dipeptide-binding Protein, Domain 1"/>
    <property type="match status" value="1"/>
</dbReference>
<dbReference type="CDD" id="cd08493">
    <property type="entry name" value="PBP2_DppA_like"/>
    <property type="match status" value="1"/>
</dbReference>
<sequence length="542" mass="61114">MTSNFSHKQFFYLLCIVMSLGLFACNSENKASLSANSIIYCSEGAPELFNPQLVTSGVTIDATSKQLYNQLITFNTKNNSIAPSLAKSWHVTRDNKKITFYLRKNVNFHQTDYFMPTRPLNADDVLFSFNRVLDKKHLYHQVSGGRYPFFQSVGFSDLIQSVERINDYTIRFTLNRADSSFLANLATDFAVILSKEYAEQLIKQDQMENIDFYPIGTGPFKLKDYRAGSFIRYSPHEQYWGTNTTLKQLVFDITPSNTGRLTKLLAGECDIVAYPIAHEKIIQNPKLALNDVTAFNIGYLGFNTTKYPFDNKLVRKAVAHAIDRQAILDTVYFGDAKAEGATSLLPPSSWAYDNKIPVINYSIAKAKQLLAKAGLPDGFSIDLWAMPVQRAYNPDAVTMAKLIQADLQKIGITVNIISFNWQEFLRRVALGEHHAVLLGWSADHPDPDNFFKPLLSCASAETGNNRTFWCDEEYDDIIHRALLTTNIKERKQLYSQALNIVAEELPLLPIAHSKRFQARSTKIKGPLLNAFGGIDFNGVSKN</sequence>
<feature type="domain" description="Solute-binding protein family 5" evidence="4">
    <location>
        <begin position="81"/>
        <end position="459"/>
    </location>
</feature>
<dbReference type="InterPro" id="IPR030678">
    <property type="entry name" value="Peptide/Ni-bd"/>
</dbReference>
<dbReference type="RefSeq" id="WP_311577257.1">
    <property type="nucleotide sequence ID" value="NZ_JAVRIF010000001.1"/>
</dbReference>
<protein>
    <submittedName>
        <fullName evidence="5">ABC transporter substrate-binding protein</fullName>
    </submittedName>
</protein>
<keyword evidence="6" id="KW-1185">Reference proteome</keyword>
<evidence type="ECO:0000256" key="1">
    <source>
        <dbReference type="ARBA" id="ARBA00005695"/>
    </source>
</evidence>
<dbReference type="Pfam" id="PF00496">
    <property type="entry name" value="SBP_bac_5"/>
    <property type="match status" value="1"/>
</dbReference>
<proteinExistence type="inferred from homology"/>
<dbReference type="Gene3D" id="3.10.105.10">
    <property type="entry name" value="Dipeptide-binding Protein, Domain 3"/>
    <property type="match status" value="1"/>
</dbReference>
<reference evidence="5 6" key="1">
    <citation type="submission" date="2023-09" db="EMBL/GenBank/DDBJ databases">
        <authorList>
            <person name="Rey-Velasco X."/>
        </authorList>
    </citation>
    <scope>NUCLEOTIDE SEQUENCE [LARGE SCALE GENOMIC DNA]</scope>
    <source>
        <strain evidence="5 6">W431</strain>
    </source>
</reference>
<evidence type="ECO:0000256" key="3">
    <source>
        <dbReference type="SAM" id="SignalP"/>
    </source>
</evidence>
<accession>A0ABU2ZXI7</accession>
<dbReference type="InterPro" id="IPR039424">
    <property type="entry name" value="SBP_5"/>
</dbReference>
<feature type="chain" id="PRO_5047336861" evidence="3">
    <location>
        <begin position="25"/>
        <end position="542"/>
    </location>
</feature>
<dbReference type="Proteomes" id="UP001266357">
    <property type="component" value="Unassembled WGS sequence"/>
</dbReference>
<dbReference type="PIRSF" id="PIRSF002741">
    <property type="entry name" value="MppA"/>
    <property type="match status" value="1"/>
</dbReference>
<feature type="signal peptide" evidence="3">
    <location>
        <begin position="1"/>
        <end position="24"/>
    </location>
</feature>
<dbReference type="EMBL" id="JAVRIF010000001">
    <property type="protein sequence ID" value="MDT0602649.1"/>
    <property type="molecule type" value="Genomic_DNA"/>
</dbReference>
<dbReference type="SUPFAM" id="SSF53850">
    <property type="entry name" value="Periplasmic binding protein-like II"/>
    <property type="match status" value="1"/>
</dbReference>
<keyword evidence="2 3" id="KW-0732">Signal</keyword>
<dbReference type="PANTHER" id="PTHR30290">
    <property type="entry name" value="PERIPLASMIC BINDING COMPONENT OF ABC TRANSPORTER"/>
    <property type="match status" value="1"/>
</dbReference>
<evidence type="ECO:0000313" key="6">
    <source>
        <dbReference type="Proteomes" id="UP001266357"/>
    </source>
</evidence>
<evidence type="ECO:0000256" key="2">
    <source>
        <dbReference type="ARBA" id="ARBA00022729"/>
    </source>
</evidence>
<comment type="similarity">
    <text evidence="1">Belongs to the bacterial solute-binding protein 5 family.</text>
</comment>
<evidence type="ECO:0000313" key="5">
    <source>
        <dbReference type="EMBL" id="MDT0602649.1"/>
    </source>
</evidence>
<name>A0ABU2ZXI7_9GAMM</name>
<dbReference type="Gene3D" id="3.40.190.10">
    <property type="entry name" value="Periplasmic binding protein-like II"/>
    <property type="match status" value="1"/>
</dbReference>
<gene>
    <name evidence="5" type="ORF">RM573_03490</name>
</gene>
<dbReference type="PANTHER" id="PTHR30290:SF38">
    <property type="entry name" value="D,D-DIPEPTIDE-BINDING PERIPLASMIC PROTEIN DDPA-RELATED"/>
    <property type="match status" value="1"/>
</dbReference>
<dbReference type="InterPro" id="IPR000914">
    <property type="entry name" value="SBP_5_dom"/>
</dbReference>
<comment type="caution">
    <text evidence="5">The sequence shown here is derived from an EMBL/GenBank/DDBJ whole genome shotgun (WGS) entry which is preliminary data.</text>
</comment>
<organism evidence="5 6">
    <name type="scientific">Thalassotalea castellviae</name>
    <dbReference type="NCBI Taxonomy" id="3075612"/>
    <lineage>
        <taxon>Bacteria</taxon>
        <taxon>Pseudomonadati</taxon>
        <taxon>Pseudomonadota</taxon>
        <taxon>Gammaproteobacteria</taxon>
        <taxon>Alteromonadales</taxon>
        <taxon>Colwelliaceae</taxon>
        <taxon>Thalassotalea</taxon>
    </lineage>
</organism>